<dbReference type="PANTHER" id="PTHR42796">
    <property type="entry name" value="FUMARYLACETOACETATE HYDROLASE DOMAIN-CONTAINING PROTEIN 2A-RELATED"/>
    <property type="match status" value="1"/>
</dbReference>
<evidence type="ECO:0000256" key="1">
    <source>
        <dbReference type="ARBA" id="ARBA00010211"/>
    </source>
</evidence>
<evidence type="ECO:0000313" key="5">
    <source>
        <dbReference type="Proteomes" id="UP001428817"/>
    </source>
</evidence>
<evidence type="ECO:0000259" key="3">
    <source>
        <dbReference type="Pfam" id="PF01557"/>
    </source>
</evidence>
<dbReference type="Gene3D" id="3.90.850.10">
    <property type="entry name" value="Fumarylacetoacetase-like, C-terminal domain"/>
    <property type="match status" value="1"/>
</dbReference>
<dbReference type="EMBL" id="BAABJP010000029">
    <property type="protein sequence ID" value="GAA5163129.1"/>
    <property type="molecule type" value="Genomic_DNA"/>
</dbReference>
<proteinExistence type="inferred from homology"/>
<sequence>MKLASFTAGGRERFGIVTATGLVDLSARLPVPDLKSAFGLGPGVLEAFAGAPCDWALEDVSWLPPIPNPTHVIGIGLNTKSHFAETAELMNRVPGDYPRYPRLFMRSPHSHVGHDQPVVVPDVSASLDYEGEIALVIGRPCHGVTALHAAEYILGYACYNDGSLRDFQMHSNQVTAGKNFLSSGAFGPWIVTADEVPEPSRLTLQTRVNGEVRQRLDMADLIFGFGELIAYISQIYGLQPGDTILTGSPAGIGALSQTWLRAGDRVEIEIPAVGTLSNPVVASGRDAA</sequence>
<keyword evidence="2" id="KW-0479">Metal-binding</keyword>
<dbReference type="InterPro" id="IPR036663">
    <property type="entry name" value="Fumarylacetoacetase_C_sf"/>
</dbReference>
<comment type="caution">
    <text evidence="4">The sequence shown here is derived from an EMBL/GenBank/DDBJ whole genome shotgun (WGS) entry which is preliminary data.</text>
</comment>
<evidence type="ECO:0000256" key="2">
    <source>
        <dbReference type="ARBA" id="ARBA00022723"/>
    </source>
</evidence>
<gene>
    <name evidence="4" type="ORF">GCM10023321_49540</name>
</gene>
<name>A0ABP9QJQ5_9PSEU</name>
<protein>
    <submittedName>
        <fullName evidence="4">Fumarylacetoacetate hydrolase family protein</fullName>
    </submittedName>
</protein>
<evidence type="ECO:0000313" key="4">
    <source>
        <dbReference type="EMBL" id="GAA5163129.1"/>
    </source>
</evidence>
<dbReference type="Pfam" id="PF01557">
    <property type="entry name" value="FAA_hydrolase"/>
    <property type="match status" value="1"/>
</dbReference>
<keyword evidence="4" id="KW-0378">Hydrolase</keyword>
<dbReference type="PANTHER" id="PTHR42796:SF4">
    <property type="entry name" value="FUMARYLACETOACETATE HYDROLASE DOMAIN-CONTAINING PROTEIN 2A"/>
    <property type="match status" value="1"/>
</dbReference>
<keyword evidence="5" id="KW-1185">Reference proteome</keyword>
<dbReference type="SUPFAM" id="SSF56529">
    <property type="entry name" value="FAH"/>
    <property type="match status" value="1"/>
</dbReference>
<reference evidence="5" key="1">
    <citation type="journal article" date="2019" name="Int. J. Syst. Evol. Microbiol.">
        <title>The Global Catalogue of Microorganisms (GCM) 10K type strain sequencing project: providing services to taxonomists for standard genome sequencing and annotation.</title>
        <authorList>
            <consortium name="The Broad Institute Genomics Platform"/>
            <consortium name="The Broad Institute Genome Sequencing Center for Infectious Disease"/>
            <person name="Wu L."/>
            <person name="Ma J."/>
        </authorList>
    </citation>
    <scope>NUCLEOTIDE SEQUENCE [LARGE SCALE GENOMIC DNA]</scope>
    <source>
        <strain evidence="5">JCM 18303</strain>
    </source>
</reference>
<accession>A0ABP9QJQ5</accession>
<organism evidence="4 5">
    <name type="scientific">Pseudonocardia eucalypti</name>
    <dbReference type="NCBI Taxonomy" id="648755"/>
    <lineage>
        <taxon>Bacteria</taxon>
        <taxon>Bacillati</taxon>
        <taxon>Actinomycetota</taxon>
        <taxon>Actinomycetes</taxon>
        <taxon>Pseudonocardiales</taxon>
        <taxon>Pseudonocardiaceae</taxon>
        <taxon>Pseudonocardia</taxon>
    </lineage>
</organism>
<dbReference type="InterPro" id="IPR011234">
    <property type="entry name" value="Fumarylacetoacetase-like_C"/>
</dbReference>
<dbReference type="Proteomes" id="UP001428817">
    <property type="component" value="Unassembled WGS sequence"/>
</dbReference>
<dbReference type="GO" id="GO:0016787">
    <property type="term" value="F:hydrolase activity"/>
    <property type="evidence" value="ECO:0007669"/>
    <property type="project" value="UniProtKB-KW"/>
</dbReference>
<comment type="similarity">
    <text evidence="1">Belongs to the FAH family.</text>
</comment>
<dbReference type="InterPro" id="IPR051121">
    <property type="entry name" value="FAH"/>
</dbReference>
<feature type="domain" description="Fumarylacetoacetase-like C-terminal" evidence="3">
    <location>
        <begin position="72"/>
        <end position="281"/>
    </location>
</feature>